<gene>
    <name evidence="2" type="primary">LOC111084323</name>
</gene>
<reference evidence="2" key="1">
    <citation type="submission" date="2025-08" db="UniProtKB">
        <authorList>
            <consortium name="RefSeq"/>
        </authorList>
    </citation>
    <scope>IDENTIFICATION</scope>
    <source>
        <tissue evidence="2">Muscle</tissue>
    </source>
</reference>
<evidence type="ECO:0000313" key="1">
    <source>
        <dbReference type="Proteomes" id="UP000694941"/>
    </source>
</evidence>
<keyword evidence="1" id="KW-1185">Reference proteome</keyword>
<name>A0ABM1RZG9_LIMPO</name>
<dbReference type="GeneID" id="111084323"/>
<accession>A0ABM1RZG9</accession>
<dbReference type="RefSeq" id="XP_022236774.1">
    <property type="nucleotide sequence ID" value="XM_022381066.1"/>
</dbReference>
<feature type="non-terminal residue" evidence="2">
    <location>
        <position position="398"/>
    </location>
</feature>
<organism evidence="1 2">
    <name type="scientific">Limulus polyphemus</name>
    <name type="common">Atlantic horseshoe crab</name>
    <dbReference type="NCBI Taxonomy" id="6850"/>
    <lineage>
        <taxon>Eukaryota</taxon>
        <taxon>Metazoa</taxon>
        <taxon>Ecdysozoa</taxon>
        <taxon>Arthropoda</taxon>
        <taxon>Chelicerata</taxon>
        <taxon>Merostomata</taxon>
        <taxon>Xiphosura</taxon>
        <taxon>Limulidae</taxon>
        <taxon>Limulus</taxon>
    </lineage>
</organism>
<protein>
    <submittedName>
        <fullName evidence="2">Uncharacterized protein LOC111084323</fullName>
    </submittedName>
</protein>
<evidence type="ECO:0000313" key="2">
    <source>
        <dbReference type="RefSeq" id="XP_022236774.1"/>
    </source>
</evidence>
<proteinExistence type="predicted"/>
<sequence>MATSKGQERSEVHELSHKMDNWSHPELREVCSNRPEENDGCFSNISTCCGILNSRVCKSTSSFVVKDGSTKVKGKEKVGKCDCSKKLESNQNTVVKDAVVAVPANLELTKRSESVRSQSLDKVSTTNPPNLKLTPGISVDKVGCSNISESVRSQSLDKVSTTNPANLKLTPEISVDNVGCSKEFDLRLKKCTENKFNDEQNHSNIQEFKDVSECMNNTKQHRGLGMNTRSVCSEPVPSQSDIVKDVRLLNLPSLPAKTDKIRPSKNQNREQYEYDSSTSFDHTSFSCSKEINNGNIATVSFLTGDASPELKNTVLSAGNMFMNESFVASFSSLRSETPSNIKGAEPGDAPSLQSLKQKFETSGGVDLTSVGGTVRDSHGSFVSLTLDIHLFNIFMFSD</sequence>
<dbReference type="Proteomes" id="UP000694941">
    <property type="component" value="Unplaced"/>
</dbReference>